<keyword evidence="2" id="KW-0479">Metal-binding</keyword>
<dbReference type="Pfam" id="PF04366">
    <property type="entry name" value="Ysc84"/>
    <property type="match status" value="1"/>
</dbReference>
<reference evidence="8 9" key="1">
    <citation type="journal article" date="2021" name="Nat. Plants">
        <title>The Taxus genome provides insights into paclitaxel biosynthesis.</title>
        <authorList>
            <person name="Xiong X."/>
            <person name="Gou J."/>
            <person name="Liao Q."/>
            <person name="Li Y."/>
            <person name="Zhou Q."/>
            <person name="Bi G."/>
            <person name="Li C."/>
            <person name="Du R."/>
            <person name="Wang X."/>
            <person name="Sun T."/>
            <person name="Guo L."/>
            <person name="Liang H."/>
            <person name="Lu P."/>
            <person name="Wu Y."/>
            <person name="Zhang Z."/>
            <person name="Ro D.K."/>
            <person name="Shang Y."/>
            <person name="Huang S."/>
            <person name="Yan J."/>
        </authorList>
    </citation>
    <scope>NUCLEOTIDE SEQUENCE [LARGE SCALE GENOMIC DNA]</scope>
    <source>
        <strain evidence="8">Ta-2019</strain>
    </source>
</reference>
<dbReference type="SUPFAM" id="SSF50249">
    <property type="entry name" value="Nucleic acid-binding proteins"/>
    <property type="match status" value="1"/>
</dbReference>
<keyword evidence="9" id="KW-1185">Reference proteome</keyword>
<dbReference type="InterPro" id="IPR017455">
    <property type="entry name" value="Znf_FYVE-rel"/>
</dbReference>
<dbReference type="PANTHER" id="PTHR15629:SF43">
    <property type="entry name" value="RING_FYVE_PHD-TYPE ZINC FINGER FAMILY PROTEIN"/>
    <property type="match status" value="1"/>
</dbReference>
<evidence type="ECO:0000256" key="5">
    <source>
        <dbReference type="ARBA" id="ARBA00023125"/>
    </source>
</evidence>
<feature type="domain" description="FYVE-type" evidence="7">
    <location>
        <begin position="559"/>
        <end position="621"/>
    </location>
</feature>
<evidence type="ECO:0000256" key="3">
    <source>
        <dbReference type="ARBA" id="ARBA00022771"/>
    </source>
</evidence>
<dbReference type="EMBL" id="JAHRHJ020000005">
    <property type="protein sequence ID" value="KAH9314352.1"/>
    <property type="molecule type" value="Genomic_DNA"/>
</dbReference>
<gene>
    <name evidence="8" type="ORF">KI387_022979</name>
</gene>
<evidence type="ECO:0000256" key="4">
    <source>
        <dbReference type="ARBA" id="ARBA00022833"/>
    </source>
</evidence>
<organism evidence="8 9">
    <name type="scientific">Taxus chinensis</name>
    <name type="common">Chinese yew</name>
    <name type="synonym">Taxus wallichiana var. chinensis</name>
    <dbReference type="NCBI Taxonomy" id="29808"/>
    <lineage>
        <taxon>Eukaryota</taxon>
        <taxon>Viridiplantae</taxon>
        <taxon>Streptophyta</taxon>
        <taxon>Embryophyta</taxon>
        <taxon>Tracheophyta</taxon>
        <taxon>Spermatophyta</taxon>
        <taxon>Pinopsida</taxon>
        <taxon>Pinidae</taxon>
        <taxon>Conifers II</taxon>
        <taxon>Cupressales</taxon>
        <taxon>Taxaceae</taxon>
        <taxon>Taxus</taxon>
    </lineage>
</organism>
<evidence type="ECO:0000259" key="7">
    <source>
        <dbReference type="PROSITE" id="PS50178"/>
    </source>
</evidence>
<dbReference type="CDD" id="cd04474">
    <property type="entry name" value="RPA1_DBD_A"/>
    <property type="match status" value="1"/>
</dbReference>
<dbReference type="SMART" id="SM00064">
    <property type="entry name" value="FYVE"/>
    <property type="match status" value="1"/>
</dbReference>
<dbReference type="InterPro" id="IPR051702">
    <property type="entry name" value="SH3_domain_YSC84-like"/>
</dbReference>
<keyword evidence="4" id="KW-0862">Zinc</keyword>
<evidence type="ECO:0000256" key="1">
    <source>
        <dbReference type="ARBA" id="ARBA00005690"/>
    </source>
</evidence>
<dbReference type="InterPro" id="IPR000306">
    <property type="entry name" value="Znf_FYVE"/>
</dbReference>
<dbReference type="Pfam" id="PF01363">
    <property type="entry name" value="FYVE"/>
    <property type="match status" value="1"/>
</dbReference>
<dbReference type="FunFam" id="3.30.40.10:FF:000151">
    <property type="entry name" value="Zinc finger family protein"/>
    <property type="match status" value="1"/>
</dbReference>
<comment type="caution">
    <text evidence="8">The sequence shown here is derived from an EMBL/GenBank/DDBJ whole genome shotgun (WGS) entry which is preliminary data.</text>
</comment>
<evidence type="ECO:0000256" key="6">
    <source>
        <dbReference type="PROSITE-ProRule" id="PRU00091"/>
    </source>
</evidence>
<evidence type="ECO:0000313" key="8">
    <source>
        <dbReference type="EMBL" id="KAH9314352.1"/>
    </source>
</evidence>
<dbReference type="FunFam" id="2.40.50.140:FF:000041">
    <property type="entry name" value="Replication protein A subunit"/>
    <property type="match status" value="1"/>
</dbReference>
<evidence type="ECO:0000256" key="2">
    <source>
        <dbReference type="ARBA" id="ARBA00022723"/>
    </source>
</evidence>
<comment type="similarity">
    <text evidence="1">Belongs to the replication factor A protein 1 family.</text>
</comment>
<sequence length="870" mass="96541">MDVVVKTHLVIGALIQLPTNALEHNQLARTNASANQVNKYFARTPTKISALNTSMRMWFVEGCALTKTTLREYHNARGDGSVFGFDFVDQERGEIHITCFNEAAEAFYEHIENGKLYIISNGRIARIPDAKLCYNNLNNALEIFLQASSTITPLIANEDTIPSHHFHFTKIKDIPVSVDHSKVDLIGIVLAMSPFSMIRRHEKLETKRRTLQLKDMSGFSPASSIPMSLERARATLTGRSRATMPRDSSVQKMPSVANHLDGLKERGDQMGALEPIGSSCRDLRRKNVRRQHHRQKGGRLQAPHVEDNHHLYEYAVDAEKGCYLMEGGRLYPHVGLDMDVELEDKFYDFGSSVHSYREQGNSFFISEMVEGADASPPNQTHNESYADTKSDAETSTNLYFARKDDGNVQNHDLGKEKESDACRDGNLGRRFYYDLPLLEETGAWIPVSVPPMSESDHEEWYRNQGVVGGYLPEDDVGWKYANQELTLWAVVSEMLAVMSSKASLFAGAKYQSSISPFVNRMPKRILEQAWREMAQTLTDTSFNNIKDILEAEPAKWLADSAASACMLCNSQFHPIMRSRHHCRFCGLIYCGICSRGKRLLPVKFRTNDPQRVCDVCWVRLESVQGLLEKQVSHAAQEAIHDVTDLSTLRSWVNIPWGQSMENEIYKATNALRDFVKIGSLRPERSIPDAILRRAKGLALLTVAKVGIMVTYKVGTGLVIARKEDGSWSPPSAISSIGVGWGVQAGGEVTDFVIVLRTEEAVKTFSGNFHFSIGAGLNAAAGPIGRVLEADLRTGDGGSAACYTYSCSKGAFVGCSLEGNIVRSRSSTNAQFYGNSSIKASDILLGSIPRPTAAAPLYNALSELFEKLQIS</sequence>
<dbReference type="GO" id="GO:0035091">
    <property type="term" value="F:phosphatidylinositol binding"/>
    <property type="evidence" value="ECO:0007669"/>
    <property type="project" value="TreeGrafter"/>
</dbReference>
<dbReference type="Proteomes" id="UP000824469">
    <property type="component" value="Unassembled WGS sequence"/>
</dbReference>
<dbReference type="Gene3D" id="3.30.40.10">
    <property type="entry name" value="Zinc/RING finger domain, C3HC4 (zinc finger)"/>
    <property type="match status" value="1"/>
</dbReference>
<dbReference type="PROSITE" id="PS50178">
    <property type="entry name" value="ZF_FYVE"/>
    <property type="match status" value="1"/>
</dbReference>
<keyword evidence="3 6" id="KW-0863">Zinc-finger</keyword>
<dbReference type="Gene3D" id="2.40.50.140">
    <property type="entry name" value="Nucleic acid-binding proteins"/>
    <property type="match status" value="2"/>
</dbReference>
<keyword evidence="5" id="KW-0238">DNA-binding</keyword>
<dbReference type="InterPro" id="IPR007461">
    <property type="entry name" value="Ysc84_actin-binding"/>
</dbReference>
<dbReference type="InterPro" id="IPR013083">
    <property type="entry name" value="Znf_RING/FYVE/PHD"/>
</dbReference>
<name>A0AA38G1H0_TAXCH</name>
<dbReference type="GO" id="GO:0003677">
    <property type="term" value="F:DNA binding"/>
    <property type="evidence" value="ECO:0007669"/>
    <property type="project" value="UniProtKB-KW"/>
</dbReference>
<dbReference type="AlphaFoldDB" id="A0AA38G1H0"/>
<evidence type="ECO:0000313" key="9">
    <source>
        <dbReference type="Proteomes" id="UP000824469"/>
    </source>
</evidence>
<proteinExistence type="inferred from homology"/>
<accession>A0AA38G1H0</accession>
<dbReference type="GO" id="GO:0008270">
    <property type="term" value="F:zinc ion binding"/>
    <property type="evidence" value="ECO:0007669"/>
    <property type="project" value="UniProtKB-KW"/>
</dbReference>
<dbReference type="PANTHER" id="PTHR15629">
    <property type="entry name" value="SH3YL1 PROTEIN"/>
    <property type="match status" value="1"/>
</dbReference>
<dbReference type="InterPro" id="IPR012340">
    <property type="entry name" value="NA-bd_OB-fold"/>
</dbReference>
<protein>
    <recommendedName>
        <fullName evidence="7">FYVE-type domain-containing protein</fullName>
    </recommendedName>
</protein>
<dbReference type="SUPFAM" id="SSF57903">
    <property type="entry name" value="FYVE/PHD zinc finger"/>
    <property type="match status" value="1"/>
</dbReference>
<dbReference type="InterPro" id="IPR011011">
    <property type="entry name" value="Znf_FYVE_PHD"/>
</dbReference>
<dbReference type="CDD" id="cd11526">
    <property type="entry name" value="SYLF_FYVE"/>
    <property type="match status" value="1"/>
</dbReference>